<feature type="transmembrane region" description="Helical" evidence="1">
    <location>
        <begin position="12"/>
        <end position="37"/>
    </location>
</feature>
<dbReference type="AlphaFoldDB" id="A0A9D2QEE0"/>
<feature type="transmembrane region" description="Helical" evidence="1">
    <location>
        <begin position="138"/>
        <end position="157"/>
    </location>
</feature>
<accession>A0A9D2QEE0</accession>
<dbReference type="InterPro" id="IPR010699">
    <property type="entry name" value="DUF1275"/>
</dbReference>
<name>A0A9D2QEE0_9CORY</name>
<evidence type="ECO:0000313" key="2">
    <source>
        <dbReference type="EMBL" id="HJC86056.1"/>
    </source>
</evidence>
<reference evidence="2" key="1">
    <citation type="journal article" date="2021" name="PeerJ">
        <title>Extensive microbial diversity within the chicken gut microbiome revealed by metagenomics and culture.</title>
        <authorList>
            <person name="Gilroy R."/>
            <person name="Ravi A."/>
            <person name="Getino M."/>
            <person name="Pursley I."/>
            <person name="Horton D.L."/>
            <person name="Alikhan N.F."/>
            <person name="Baker D."/>
            <person name="Gharbi K."/>
            <person name="Hall N."/>
            <person name="Watson M."/>
            <person name="Adriaenssens E.M."/>
            <person name="Foster-Nyarko E."/>
            <person name="Jarju S."/>
            <person name="Secka A."/>
            <person name="Antonio M."/>
            <person name="Oren A."/>
            <person name="Chaudhuri R.R."/>
            <person name="La Ragione R."/>
            <person name="Hildebrand F."/>
            <person name="Pallen M.J."/>
        </authorList>
    </citation>
    <scope>NUCLEOTIDE SEQUENCE</scope>
    <source>
        <strain evidence="2">ChiHjej13B12-4958</strain>
    </source>
</reference>
<feature type="transmembrane region" description="Helical" evidence="1">
    <location>
        <begin position="196"/>
        <end position="214"/>
    </location>
</feature>
<reference evidence="2" key="2">
    <citation type="submission" date="2021-04" db="EMBL/GenBank/DDBJ databases">
        <authorList>
            <person name="Gilroy R."/>
        </authorList>
    </citation>
    <scope>NUCLEOTIDE SEQUENCE</scope>
    <source>
        <strain evidence="2">ChiHjej13B12-4958</strain>
    </source>
</reference>
<comment type="caution">
    <text evidence="2">The sequence shown here is derived from an EMBL/GenBank/DDBJ whole genome shotgun (WGS) entry which is preliminary data.</text>
</comment>
<keyword evidence="1" id="KW-0472">Membrane</keyword>
<dbReference type="PANTHER" id="PTHR37314">
    <property type="entry name" value="SLR0142 PROTEIN"/>
    <property type="match status" value="1"/>
</dbReference>
<keyword evidence="1" id="KW-1133">Transmembrane helix</keyword>
<feature type="transmembrane region" description="Helical" evidence="1">
    <location>
        <begin position="93"/>
        <end position="126"/>
    </location>
</feature>
<feature type="transmembrane region" description="Helical" evidence="1">
    <location>
        <begin position="57"/>
        <end position="81"/>
    </location>
</feature>
<dbReference type="PANTHER" id="PTHR37314:SF4">
    <property type="entry name" value="UPF0700 TRANSMEMBRANE PROTEIN YOAK"/>
    <property type="match status" value="1"/>
</dbReference>
<organism evidence="2 3">
    <name type="scientific">Candidatus Corynebacterium faecigallinarum</name>
    <dbReference type="NCBI Taxonomy" id="2838528"/>
    <lineage>
        <taxon>Bacteria</taxon>
        <taxon>Bacillati</taxon>
        <taxon>Actinomycetota</taxon>
        <taxon>Actinomycetes</taxon>
        <taxon>Mycobacteriales</taxon>
        <taxon>Corynebacteriaceae</taxon>
        <taxon>Corynebacterium</taxon>
    </lineage>
</organism>
<dbReference type="Proteomes" id="UP000823858">
    <property type="component" value="Unassembled WGS sequence"/>
</dbReference>
<gene>
    <name evidence="2" type="ORF">H9751_11070</name>
</gene>
<keyword evidence="1" id="KW-0812">Transmembrane</keyword>
<dbReference type="EMBL" id="DWVP01000024">
    <property type="protein sequence ID" value="HJC86056.1"/>
    <property type="molecule type" value="Genomic_DNA"/>
</dbReference>
<sequence>MLHYRPGERALAMSLAAVAGYVDSIGFMFYGGVFLSFMSGNSTRFAVSFVEGDAELMLLAGQCIGLFMAGVILGAFVQRFSTFKLGKYRAREAVMILVATLFSISALLLAVGLEWACLLLLSLGIGAMNSVFERDGEVSVAVTYVTGTLVKAGQRFVDSFFGGRTAAWVYPLLMALCLSAGAVVGAVAYVNIELLAVYPLAAFVVALAVGNQVVRERRRRRGLPL</sequence>
<evidence type="ECO:0000313" key="3">
    <source>
        <dbReference type="Proteomes" id="UP000823858"/>
    </source>
</evidence>
<feature type="transmembrane region" description="Helical" evidence="1">
    <location>
        <begin position="169"/>
        <end position="190"/>
    </location>
</feature>
<proteinExistence type="predicted"/>
<protein>
    <submittedName>
        <fullName evidence="2">DUF1275 domain-containing protein</fullName>
    </submittedName>
</protein>
<evidence type="ECO:0000256" key="1">
    <source>
        <dbReference type="SAM" id="Phobius"/>
    </source>
</evidence>
<dbReference type="Pfam" id="PF06912">
    <property type="entry name" value="DUF1275"/>
    <property type="match status" value="1"/>
</dbReference>